<accession>A0A0N4ZW33</accession>
<proteinExistence type="predicted"/>
<protein>
    <submittedName>
        <fullName evidence="2">Uncharacterized protein</fullName>
    </submittedName>
</protein>
<dbReference type="AlphaFoldDB" id="A0A0N4ZW33"/>
<evidence type="ECO:0000313" key="1">
    <source>
        <dbReference type="Proteomes" id="UP000038045"/>
    </source>
</evidence>
<evidence type="ECO:0000313" key="2">
    <source>
        <dbReference type="WBParaSite" id="PTRK_0001281300.1"/>
    </source>
</evidence>
<sequence length="119" mass="13409">MQVSILSSEGPNEGDFVKATNFGESTTKIEIVEVNVINGKPNTKPKLTTHLRTITSRSNIHGDKSHNQFHIIENTIHKPKPPHKIKSGVAKYLSIKKYTQPLSITTLNFLDSYRRNNNN</sequence>
<organism evidence="1 2">
    <name type="scientific">Parastrongyloides trichosuri</name>
    <name type="common">Possum-specific nematode worm</name>
    <dbReference type="NCBI Taxonomy" id="131310"/>
    <lineage>
        <taxon>Eukaryota</taxon>
        <taxon>Metazoa</taxon>
        <taxon>Ecdysozoa</taxon>
        <taxon>Nematoda</taxon>
        <taxon>Chromadorea</taxon>
        <taxon>Rhabditida</taxon>
        <taxon>Tylenchina</taxon>
        <taxon>Panagrolaimomorpha</taxon>
        <taxon>Strongyloidoidea</taxon>
        <taxon>Strongyloididae</taxon>
        <taxon>Parastrongyloides</taxon>
    </lineage>
</organism>
<dbReference type="Proteomes" id="UP000038045">
    <property type="component" value="Unplaced"/>
</dbReference>
<reference evidence="2" key="1">
    <citation type="submission" date="2017-02" db="UniProtKB">
        <authorList>
            <consortium name="WormBaseParasite"/>
        </authorList>
    </citation>
    <scope>IDENTIFICATION</scope>
</reference>
<name>A0A0N4ZW33_PARTI</name>
<dbReference type="WBParaSite" id="PTRK_0001281300.1">
    <property type="protein sequence ID" value="PTRK_0001281300.1"/>
    <property type="gene ID" value="PTRK_0001281300"/>
</dbReference>
<keyword evidence="1" id="KW-1185">Reference proteome</keyword>